<feature type="transmembrane region" description="Helical" evidence="1">
    <location>
        <begin position="255"/>
        <end position="272"/>
    </location>
</feature>
<keyword evidence="1" id="KW-1133">Transmembrane helix</keyword>
<name>A0A6G9D4K7_RHOER</name>
<accession>A0A6G9D4K7</accession>
<organism evidence="3 4">
    <name type="scientific">Rhodococcus erythropolis</name>
    <name type="common">Arthrobacter picolinophilus</name>
    <dbReference type="NCBI Taxonomy" id="1833"/>
    <lineage>
        <taxon>Bacteria</taxon>
        <taxon>Bacillati</taxon>
        <taxon>Actinomycetota</taxon>
        <taxon>Actinomycetes</taxon>
        <taxon>Mycobacteriales</taxon>
        <taxon>Nocardiaceae</taxon>
        <taxon>Rhodococcus</taxon>
        <taxon>Rhodococcus erythropolis group</taxon>
    </lineage>
</organism>
<evidence type="ECO:0000259" key="2">
    <source>
        <dbReference type="Pfam" id="PF02517"/>
    </source>
</evidence>
<feature type="domain" description="CAAX prenyl protease 2/Lysostaphin resistance protein A-like" evidence="2">
    <location>
        <begin position="153"/>
        <end position="243"/>
    </location>
</feature>
<dbReference type="AlphaFoldDB" id="A0A6G9D4K7"/>
<dbReference type="GO" id="GO:0080120">
    <property type="term" value="P:CAAX-box protein maturation"/>
    <property type="evidence" value="ECO:0007669"/>
    <property type="project" value="UniProtKB-ARBA"/>
</dbReference>
<feature type="transmembrane region" description="Helical" evidence="1">
    <location>
        <begin position="118"/>
        <end position="138"/>
    </location>
</feature>
<keyword evidence="1" id="KW-0812">Transmembrane</keyword>
<gene>
    <name evidence="3" type="ORF">G9444_6653</name>
</gene>
<evidence type="ECO:0000256" key="1">
    <source>
        <dbReference type="SAM" id="Phobius"/>
    </source>
</evidence>
<protein>
    <submittedName>
        <fullName evidence="3">Putative membrane protein</fullName>
    </submittedName>
</protein>
<evidence type="ECO:0000313" key="3">
    <source>
        <dbReference type="EMBL" id="QIP43896.1"/>
    </source>
</evidence>
<feature type="transmembrane region" description="Helical" evidence="1">
    <location>
        <begin position="31"/>
        <end position="51"/>
    </location>
</feature>
<dbReference type="Proteomes" id="UP000502345">
    <property type="component" value="Plasmid plas1"/>
</dbReference>
<dbReference type="EMBL" id="CP050125">
    <property type="protein sequence ID" value="QIP43896.1"/>
    <property type="molecule type" value="Genomic_DNA"/>
</dbReference>
<feature type="transmembrane region" description="Helical" evidence="1">
    <location>
        <begin position="78"/>
        <end position="98"/>
    </location>
</feature>
<dbReference type="GO" id="GO:0004175">
    <property type="term" value="F:endopeptidase activity"/>
    <property type="evidence" value="ECO:0007669"/>
    <property type="project" value="UniProtKB-ARBA"/>
</dbReference>
<sequence length="304" mass="32965">MRQLPTSIQEESASDGGTGRWWAWWSERMHLVLPIGVPASILLLFWANVIWTSIDQYLNPTSGVAVDVSPDPGIAEDVIATSVAVACGWFTFLVVRRFWGPVDRSAPWLAGVGRRRRFLGAAGIWAVGQALAIAFRAFVGEGSTGSPSVEGGWFSWDVVKPVLLAGLMEEVFFAGLAVLVGLRFRINLIVVICISAILRGALHIYQGWEFAVGAMLWGGFAVFAYYRYRSLLGLVVPHSIFNLGVAAGWMGQRWLVVAVAVVVVGFAVVYIAEIERSRGSRLGTEGGVNVGDRQSRSVVLTGEP</sequence>
<feature type="transmembrane region" description="Helical" evidence="1">
    <location>
        <begin position="210"/>
        <end position="226"/>
    </location>
</feature>
<dbReference type="InterPro" id="IPR003675">
    <property type="entry name" value="Rce1/LyrA-like_dom"/>
</dbReference>
<reference evidence="3 4" key="1">
    <citation type="submission" date="2020-03" db="EMBL/GenBank/DDBJ databases">
        <title>Screen low temperature-resistant strains for efficient degradation of petroleum hydrocarbons under the low temperature.</title>
        <authorList>
            <person name="Wang Y."/>
            <person name="Chen J."/>
        </authorList>
    </citation>
    <scope>NUCLEOTIDE SEQUENCE [LARGE SCALE GENOMIC DNA]</scope>
    <source>
        <strain evidence="3 4">KB1</strain>
        <plasmid evidence="3 4">plas1</plasmid>
    </source>
</reference>
<feature type="transmembrane region" description="Helical" evidence="1">
    <location>
        <begin position="158"/>
        <end position="179"/>
    </location>
</feature>
<keyword evidence="3" id="KW-0614">Plasmid</keyword>
<evidence type="ECO:0000313" key="4">
    <source>
        <dbReference type="Proteomes" id="UP000502345"/>
    </source>
</evidence>
<keyword evidence="1" id="KW-0472">Membrane</keyword>
<proteinExistence type="predicted"/>
<dbReference type="Pfam" id="PF02517">
    <property type="entry name" value="Rce1-like"/>
    <property type="match status" value="1"/>
</dbReference>
<geneLocation type="plasmid" evidence="3 4">
    <name>plas1</name>
</geneLocation>